<dbReference type="Gene3D" id="1.20.1250.20">
    <property type="entry name" value="MFS general substrate transporter like domains"/>
    <property type="match status" value="1"/>
</dbReference>
<feature type="transmembrane region" description="Helical" evidence="5">
    <location>
        <begin position="69"/>
        <end position="95"/>
    </location>
</feature>
<evidence type="ECO:0000256" key="2">
    <source>
        <dbReference type="ARBA" id="ARBA00022692"/>
    </source>
</evidence>
<protein>
    <recommendedName>
        <fullName evidence="11">Nodulin-like domain-containing protein</fullName>
    </recommendedName>
</protein>
<evidence type="ECO:0000313" key="10">
    <source>
        <dbReference type="Proteomes" id="UP000631114"/>
    </source>
</evidence>
<dbReference type="AlphaFoldDB" id="A0A835HI74"/>
<feature type="transmembrane region" description="Helical" evidence="5">
    <location>
        <begin position="321"/>
        <end position="339"/>
    </location>
</feature>
<dbReference type="SUPFAM" id="SSF103473">
    <property type="entry name" value="MFS general substrate transporter"/>
    <property type="match status" value="1"/>
</dbReference>
<feature type="transmembrane region" description="Helical" evidence="5">
    <location>
        <begin position="391"/>
        <end position="408"/>
    </location>
</feature>
<dbReference type="InterPro" id="IPR036259">
    <property type="entry name" value="MFS_trans_sf"/>
</dbReference>
<feature type="transmembrane region" description="Helical" evidence="5">
    <location>
        <begin position="414"/>
        <end position="440"/>
    </location>
</feature>
<feature type="transmembrane region" description="Helical" evidence="5">
    <location>
        <begin position="206"/>
        <end position="224"/>
    </location>
</feature>
<feature type="chain" id="PRO_5032664940" description="Nodulin-like domain-containing protein" evidence="6">
    <location>
        <begin position="25"/>
        <end position="524"/>
    </location>
</feature>
<proteinExistence type="predicted"/>
<keyword evidence="6" id="KW-0732">Signal</keyword>
<dbReference type="Proteomes" id="UP000631114">
    <property type="component" value="Unassembled WGS sequence"/>
</dbReference>
<comment type="subcellular location">
    <subcellularLocation>
        <location evidence="1">Membrane</location>
        <topology evidence="1">Multi-pass membrane protein</topology>
    </subcellularLocation>
</comment>
<dbReference type="GO" id="GO:0016020">
    <property type="term" value="C:membrane"/>
    <property type="evidence" value="ECO:0007669"/>
    <property type="project" value="UniProtKB-SubCell"/>
</dbReference>
<keyword evidence="4 5" id="KW-0472">Membrane</keyword>
<evidence type="ECO:0000256" key="4">
    <source>
        <dbReference type="ARBA" id="ARBA00023136"/>
    </source>
</evidence>
<evidence type="ECO:0000256" key="3">
    <source>
        <dbReference type="ARBA" id="ARBA00022989"/>
    </source>
</evidence>
<name>A0A835HI74_9MAGN</name>
<dbReference type="OrthoDB" id="410267at2759"/>
<reference evidence="9 10" key="1">
    <citation type="submission" date="2020-10" db="EMBL/GenBank/DDBJ databases">
        <title>The Coptis chinensis genome and diversification of protoberbering-type alkaloids.</title>
        <authorList>
            <person name="Wang B."/>
            <person name="Shu S."/>
            <person name="Song C."/>
            <person name="Liu Y."/>
        </authorList>
    </citation>
    <scope>NUCLEOTIDE SEQUENCE [LARGE SCALE GENOMIC DNA]</scope>
    <source>
        <strain evidence="9">HL-2020</strain>
        <tissue evidence="9">Leaf</tissue>
    </source>
</reference>
<evidence type="ECO:0000256" key="1">
    <source>
        <dbReference type="ARBA" id="ARBA00004141"/>
    </source>
</evidence>
<evidence type="ECO:0008006" key="11">
    <source>
        <dbReference type="Google" id="ProtNLM"/>
    </source>
</evidence>
<feature type="domain" description="Nodulin-like" evidence="7">
    <location>
        <begin position="9"/>
        <end position="254"/>
    </location>
</feature>
<sequence length="524" mass="58300">MHHSSSTLQWLSLVGIIWLQSINGTNTDFPAYSSQLKNLLKISQIQLNNLAFASDAGKLFGWLSGLATVYLPLWLVLMIGAALGLIGYGVQFLFLNNWIASASYWHIFFLTVLAGNSICWINTVCYAITIKNFPFDRQTAVGISTSYVGLSAKVYTDVVEAISPQTPNKKAKTYLVLNSILPLIASMVTAPLFGDVEVRKTKGLDLGFIVMFVITLATGLYAVISTSSLLDMFSPLVHAIGLGVLLATPLVIPLATKMKQVFEGKWLNKMEKRVHDLGVDKLGDLEKVGNEEKETEWYEELSETRVMEEIGVKLMLRRVQFWLYFFVYMFGVTLGLVYLNNLGQIAESRGHSKSSTLVSLSSSFGFFGRLLPSLLDYFFAKSKYMVSKPASISMLMTPMAGAFFLLLHTNNTTLYISTAIIGVCTGAISSIAVSTTTELFGTKNFNVNHNIVVANIPIGSCVFGYFAAVLYQREGNHTEGMNWRCMGEDCYRKTFIIWGTVCSFGTLLSFILYIRTRKFYMRNL</sequence>
<dbReference type="PANTHER" id="PTHR21576:SF11">
    <property type="entry name" value="MAJOR FACILITATOR SUPERFAMILY PROTEIN"/>
    <property type="match status" value="1"/>
</dbReference>
<keyword evidence="3 5" id="KW-1133">Transmembrane helix</keyword>
<gene>
    <name evidence="9" type="ORF">IFM89_038590</name>
</gene>
<dbReference type="InterPro" id="IPR010658">
    <property type="entry name" value="Nodulin-like"/>
</dbReference>
<feature type="transmembrane region" description="Helical" evidence="5">
    <location>
        <begin position="174"/>
        <end position="194"/>
    </location>
</feature>
<feature type="signal peptide" evidence="6">
    <location>
        <begin position="1"/>
        <end position="24"/>
    </location>
</feature>
<evidence type="ECO:0000313" key="9">
    <source>
        <dbReference type="EMBL" id="KAF9599496.1"/>
    </source>
</evidence>
<dbReference type="Pfam" id="PF06813">
    <property type="entry name" value="Nodulin-like"/>
    <property type="match status" value="1"/>
</dbReference>
<dbReference type="Pfam" id="PF23262">
    <property type="entry name" value="NFD4_C"/>
    <property type="match status" value="1"/>
</dbReference>
<feature type="domain" description="NFD4 C-terminal" evidence="8">
    <location>
        <begin position="305"/>
        <end position="520"/>
    </location>
</feature>
<feature type="transmembrane region" description="Helical" evidence="5">
    <location>
        <begin position="107"/>
        <end position="129"/>
    </location>
</feature>
<keyword evidence="2 5" id="KW-0812">Transmembrane</keyword>
<evidence type="ECO:0000256" key="6">
    <source>
        <dbReference type="SAM" id="SignalP"/>
    </source>
</evidence>
<keyword evidence="10" id="KW-1185">Reference proteome</keyword>
<feature type="transmembrane region" description="Helical" evidence="5">
    <location>
        <begin position="495"/>
        <end position="514"/>
    </location>
</feature>
<feature type="transmembrane region" description="Helical" evidence="5">
    <location>
        <begin position="236"/>
        <end position="255"/>
    </location>
</feature>
<evidence type="ECO:0000259" key="8">
    <source>
        <dbReference type="Pfam" id="PF23262"/>
    </source>
</evidence>
<organism evidence="9 10">
    <name type="scientific">Coptis chinensis</name>
    <dbReference type="NCBI Taxonomy" id="261450"/>
    <lineage>
        <taxon>Eukaryota</taxon>
        <taxon>Viridiplantae</taxon>
        <taxon>Streptophyta</taxon>
        <taxon>Embryophyta</taxon>
        <taxon>Tracheophyta</taxon>
        <taxon>Spermatophyta</taxon>
        <taxon>Magnoliopsida</taxon>
        <taxon>Ranunculales</taxon>
        <taxon>Ranunculaceae</taxon>
        <taxon>Coptidoideae</taxon>
        <taxon>Coptis</taxon>
    </lineage>
</organism>
<comment type="caution">
    <text evidence="9">The sequence shown here is derived from an EMBL/GenBank/DDBJ whole genome shotgun (WGS) entry which is preliminary data.</text>
</comment>
<feature type="transmembrane region" description="Helical" evidence="5">
    <location>
        <begin position="452"/>
        <end position="471"/>
    </location>
</feature>
<evidence type="ECO:0000256" key="5">
    <source>
        <dbReference type="SAM" id="Phobius"/>
    </source>
</evidence>
<feature type="transmembrane region" description="Helical" evidence="5">
    <location>
        <begin position="359"/>
        <end position="379"/>
    </location>
</feature>
<evidence type="ECO:0000259" key="7">
    <source>
        <dbReference type="Pfam" id="PF06813"/>
    </source>
</evidence>
<dbReference type="EMBL" id="JADFTS010000007">
    <property type="protein sequence ID" value="KAF9599496.1"/>
    <property type="molecule type" value="Genomic_DNA"/>
</dbReference>
<accession>A0A835HI74</accession>
<dbReference type="InterPro" id="IPR056555">
    <property type="entry name" value="NFD4_C"/>
</dbReference>
<dbReference type="PANTHER" id="PTHR21576">
    <property type="entry name" value="UNCHARACTERIZED NODULIN-LIKE PROTEIN"/>
    <property type="match status" value="1"/>
</dbReference>